<feature type="region of interest" description="Disordered" evidence="1">
    <location>
        <begin position="97"/>
        <end position="119"/>
    </location>
</feature>
<protein>
    <submittedName>
        <fullName evidence="2">Uncharacterized protein</fullName>
    </submittedName>
</protein>
<dbReference type="InterPro" id="IPR039306">
    <property type="entry name" value="MYOB"/>
</dbReference>
<dbReference type="GO" id="GO:0017022">
    <property type="term" value="F:myosin binding"/>
    <property type="evidence" value="ECO:0007669"/>
    <property type="project" value="InterPro"/>
</dbReference>
<dbReference type="Proteomes" id="UP000011750">
    <property type="component" value="Chromosome A02"/>
</dbReference>
<dbReference type="PANTHER" id="PTHR31448">
    <property type="entry name" value="MYOSIN-BINDING PROTEIN 2"/>
    <property type="match status" value="1"/>
</dbReference>
<reference evidence="2" key="3">
    <citation type="submission" date="2023-03" db="UniProtKB">
        <authorList>
            <consortium name="EnsemblPlants"/>
        </authorList>
    </citation>
    <scope>IDENTIFICATION</scope>
    <source>
        <strain evidence="2">cv. Chiifu-401-42</strain>
    </source>
</reference>
<organism evidence="2 3">
    <name type="scientific">Brassica campestris</name>
    <name type="common">Field mustard</name>
    <dbReference type="NCBI Taxonomy" id="3711"/>
    <lineage>
        <taxon>Eukaryota</taxon>
        <taxon>Viridiplantae</taxon>
        <taxon>Streptophyta</taxon>
        <taxon>Embryophyta</taxon>
        <taxon>Tracheophyta</taxon>
        <taxon>Spermatophyta</taxon>
        <taxon>Magnoliopsida</taxon>
        <taxon>eudicotyledons</taxon>
        <taxon>Gunneridae</taxon>
        <taxon>Pentapetalae</taxon>
        <taxon>rosids</taxon>
        <taxon>malvids</taxon>
        <taxon>Brassicales</taxon>
        <taxon>Brassicaceae</taxon>
        <taxon>Brassiceae</taxon>
        <taxon>Brassica</taxon>
    </lineage>
</organism>
<evidence type="ECO:0000256" key="1">
    <source>
        <dbReference type="SAM" id="MobiDB-lite"/>
    </source>
</evidence>
<dbReference type="PANTHER" id="PTHR31448:SF9">
    <property type="entry name" value="MYOSIN-BINDING PROTEIN 6-RELATED"/>
    <property type="match status" value="1"/>
</dbReference>
<reference evidence="2 3" key="1">
    <citation type="journal article" date="2011" name="Nat. Genet.">
        <title>The genome of the mesopolyploid crop species Brassica rapa.</title>
        <authorList>
            <consortium name="Brassica rapa Genome Sequencing Project Consortium"/>
            <person name="Wang X."/>
            <person name="Wang H."/>
            <person name="Wang J."/>
            <person name="Sun R."/>
            <person name="Wu J."/>
            <person name="Liu S."/>
            <person name="Bai Y."/>
            <person name="Mun J.H."/>
            <person name="Bancroft I."/>
            <person name="Cheng F."/>
            <person name="Huang S."/>
            <person name="Li X."/>
            <person name="Hua W."/>
            <person name="Wang J."/>
            <person name="Wang X."/>
            <person name="Freeling M."/>
            <person name="Pires J.C."/>
            <person name="Paterson A.H."/>
            <person name="Chalhoub B."/>
            <person name="Wang B."/>
            <person name="Hayward A."/>
            <person name="Sharpe A.G."/>
            <person name="Park B.S."/>
            <person name="Weisshaar B."/>
            <person name="Liu B."/>
            <person name="Li B."/>
            <person name="Liu B."/>
            <person name="Tong C."/>
            <person name="Song C."/>
            <person name="Duran C."/>
            <person name="Peng C."/>
            <person name="Geng C."/>
            <person name="Koh C."/>
            <person name="Lin C."/>
            <person name="Edwards D."/>
            <person name="Mu D."/>
            <person name="Shen D."/>
            <person name="Soumpourou E."/>
            <person name="Li F."/>
            <person name="Fraser F."/>
            <person name="Conant G."/>
            <person name="Lassalle G."/>
            <person name="King G.J."/>
            <person name="Bonnema G."/>
            <person name="Tang H."/>
            <person name="Wang H."/>
            <person name="Belcram H."/>
            <person name="Zhou H."/>
            <person name="Hirakawa H."/>
            <person name="Abe H."/>
            <person name="Guo H."/>
            <person name="Wang H."/>
            <person name="Jin H."/>
            <person name="Parkin I.A."/>
            <person name="Batley J."/>
            <person name="Kim J.S."/>
            <person name="Just J."/>
            <person name="Li J."/>
            <person name="Xu J."/>
            <person name="Deng J."/>
            <person name="Kim J.A."/>
            <person name="Li J."/>
            <person name="Yu J."/>
            <person name="Meng J."/>
            <person name="Wang J."/>
            <person name="Min J."/>
            <person name="Poulain J."/>
            <person name="Wang J."/>
            <person name="Hatakeyama K."/>
            <person name="Wu K."/>
            <person name="Wang L."/>
            <person name="Fang L."/>
            <person name="Trick M."/>
            <person name="Links M.G."/>
            <person name="Zhao M."/>
            <person name="Jin M."/>
            <person name="Ramchiary N."/>
            <person name="Drou N."/>
            <person name="Berkman P.J."/>
            <person name="Cai Q."/>
            <person name="Huang Q."/>
            <person name="Li R."/>
            <person name="Tabata S."/>
            <person name="Cheng S."/>
            <person name="Zhang S."/>
            <person name="Zhang S."/>
            <person name="Huang S."/>
            <person name="Sato S."/>
            <person name="Sun S."/>
            <person name="Kwon S.J."/>
            <person name="Choi S.R."/>
            <person name="Lee T.H."/>
            <person name="Fan W."/>
            <person name="Zhao X."/>
            <person name="Tan X."/>
            <person name="Xu X."/>
            <person name="Wang Y."/>
            <person name="Qiu Y."/>
            <person name="Yin Y."/>
            <person name="Li Y."/>
            <person name="Du Y."/>
            <person name="Liao Y."/>
            <person name="Lim Y."/>
            <person name="Narusaka Y."/>
            <person name="Wang Y."/>
            <person name="Wang Z."/>
            <person name="Li Z."/>
            <person name="Wang Z."/>
            <person name="Xiong Z."/>
            <person name="Zhang Z."/>
        </authorList>
    </citation>
    <scope>NUCLEOTIDE SEQUENCE [LARGE SCALE GENOMIC DNA]</scope>
    <source>
        <strain evidence="2 3">cv. Chiifu-401-42</strain>
    </source>
</reference>
<proteinExistence type="predicted"/>
<dbReference type="EnsemblPlants" id="Bra008168.1">
    <property type="protein sequence ID" value="Bra008168.1-P"/>
    <property type="gene ID" value="Bra008168"/>
</dbReference>
<name>M4CVC1_BRACM</name>
<reference evidence="2 3" key="2">
    <citation type="journal article" date="2018" name="Hortic Res">
        <title>Improved Brassica rapa reference genome by single-molecule sequencing and chromosome conformation capture technologies.</title>
        <authorList>
            <person name="Zhang L."/>
            <person name="Cai X."/>
            <person name="Wu J."/>
            <person name="Liu M."/>
            <person name="Grob S."/>
            <person name="Cheng F."/>
            <person name="Liang J."/>
            <person name="Cai C."/>
            <person name="Liu Z."/>
            <person name="Liu B."/>
            <person name="Wang F."/>
            <person name="Li S."/>
            <person name="Liu F."/>
            <person name="Li X."/>
            <person name="Cheng L."/>
            <person name="Yang W."/>
            <person name="Li M.H."/>
            <person name="Grossniklaus U."/>
            <person name="Zheng H."/>
            <person name="Wang X."/>
        </authorList>
    </citation>
    <scope>NUCLEOTIDE SEQUENCE [LARGE SCALE GENOMIC DNA]</scope>
    <source>
        <strain evidence="2 3">cv. Chiifu-401-42</strain>
    </source>
</reference>
<evidence type="ECO:0000313" key="3">
    <source>
        <dbReference type="Proteomes" id="UP000011750"/>
    </source>
</evidence>
<sequence length="172" mass="19545">MCEGCLLSFATQKESDCDTYKSLIGISHKDLELLIDDERDLPLALKKEENFVQTTNHLVACKTSNNNTENDSLKQHCSSCRKLLKTKSEKFSKNNTSFFAPAPASSPRVSHNKVSEKESEFKDLDVDRTPSFLKNEVRLDKKSLIDLYMELVEERSASAVGAKKIWQRGKRK</sequence>
<dbReference type="HOGENOM" id="CLU_1557444_0_0_1"/>
<dbReference type="Gramene" id="Bra008168.1">
    <property type="protein sequence ID" value="Bra008168.1-P"/>
    <property type="gene ID" value="Bra008168"/>
</dbReference>
<evidence type="ECO:0000313" key="2">
    <source>
        <dbReference type="EnsemblPlants" id="Bra008168.1-P"/>
    </source>
</evidence>
<accession>M4CVC1</accession>
<dbReference type="AlphaFoldDB" id="M4CVC1"/>
<dbReference type="InParanoid" id="M4CVC1"/>
<keyword evidence="3" id="KW-1185">Reference proteome</keyword>